<dbReference type="KEGG" id="tpf:TPHA_0C00570"/>
<evidence type="ECO:0000259" key="1">
    <source>
        <dbReference type="Pfam" id="PF10313"/>
    </source>
</evidence>
<dbReference type="PANTHER" id="PTHR43991">
    <property type="entry name" value="WD REPEAT PROTEIN (AFU_ORTHOLOGUE AFUA_8G05640)-RELATED"/>
    <property type="match status" value="1"/>
</dbReference>
<name>G8BR38_TETPH</name>
<feature type="domain" description="DUF2415" evidence="1">
    <location>
        <begin position="416"/>
        <end position="454"/>
    </location>
</feature>
<evidence type="ECO:0000313" key="3">
    <source>
        <dbReference type="Proteomes" id="UP000005666"/>
    </source>
</evidence>
<dbReference type="InterPro" id="IPR036322">
    <property type="entry name" value="WD40_repeat_dom_sf"/>
</dbReference>
<protein>
    <recommendedName>
        <fullName evidence="1">DUF2415 domain-containing protein</fullName>
    </recommendedName>
</protein>
<accession>G8BR38</accession>
<dbReference type="InterPro" id="IPR019417">
    <property type="entry name" value="DUF2415"/>
</dbReference>
<dbReference type="RefSeq" id="XP_003684648.1">
    <property type="nucleotide sequence ID" value="XM_003684600.1"/>
</dbReference>
<dbReference type="Pfam" id="PF10313">
    <property type="entry name" value="DUF2415"/>
    <property type="match status" value="1"/>
</dbReference>
<dbReference type="GeneID" id="11533802"/>
<dbReference type="HOGENOM" id="CLU_027079_0_0_1"/>
<dbReference type="PANTHER" id="PTHR43991:SF9">
    <property type="entry name" value="DUF2415 DOMAIN-CONTAINING PROTEIN"/>
    <property type="match status" value="1"/>
</dbReference>
<reference evidence="2 3" key="1">
    <citation type="journal article" date="2011" name="Proc. Natl. Acad. Sci. U.S.A.">
        <title>Evolutionary erosion of yeast sex chromosomes by mating-type switching accidents.</title>
        <authorList>
            <person name="Gordon J.L."/>
            <person name="Armisen D."/>
            <person name="Proux-Wera E."/>
            <person name="Oheigeartaigh S.S."/>
            <person name="Byrne K.P."/>
            <person name="Wolfe K.H."/>
        </authorList>
    </citation>
    <scope>NUCLEOTIDE SEQUENCE [LARGE SCALE GENOMIC DNA]</scope>
    <source>
        <strain evidence="3">ATCC 24235 / CBS 4417 / NBRC 1672 / NRRL Y-8282 / UCD 70-5</strain>
    </source>
</reference>
<dbReference type="EMBL" id="HE612858">
    <property type="protein sequence ID" value="CCE62214.1"/>
    <property type="molecule type" value="Genomic_DNA"/>
</dbReference>
<organism evidence="2 3">
    <name type="scientific">Tetrapisispora phaffii (strain ATCC 24235 / CBS 4417 / NBRC 1672 / NRRL Y-8282 / UCD 70-5)</name>
    <name type="common">Yeast</name>
    <name type="synonym">Fabospora phaffii</name>
    <dbReference type="NCBI Taxonomy" id="1071381"/>
    <lineage>
        <taxon>Eukaryota</taxon>
        <taxon>Fungi</taxon>
        <taxon>Dikarya</taxon>
        <taxon>Ascomycota</taxon>
        <taxon>Saccharomycotina</taxon>
        <taxon>Saccharomycetes</taxon>
        <taxon>Saccharomycetales</taxon>
        <taxon>Saccharomycetaceae</taxon>
        <taxon>Tetrapisispora</taxon>
    </lineage>
</organism>
<dbReference type="SUPFAM" id="SSF50978">
    <property type="entry name" value="WD40 repeat-like"/>
    <property type="match status" value="1"/>
</dbReference>
<dbReference type="eggNOG" id="KOG4532">
    <property type="taxonomic scope" value="Eukaryota"/>
</dbReference>
<dbReference type="OMA" id="INSWARR"/>
<dbReference type="OrthoDB" id="418169at2759"/>
<gene>
    <name evidence="2" type="primary">TPHA0C00570</name>
    <name evidence="2" type="ordered locus">TPHA_0C00570</name>
</gene>
<proteinExistence type="predicted"/>
<sequence>MTIENHKYHWNPTFRHRDLEKYKNKDEDYIDFYFNNTGYNKIYQNYLLPNIRLYDNKISINHWQLRDSIKASSNYKVNNNIYYIFDHSIRKINSKDTSFDTEDAEKDSFTKSSTVVNFNFKPRCFTEKQGLIACGGLIGPDDRGYPSNWNNSDRESLGVNHAGNGDDTAAEADIPCKPVEVLNDNVLNDNTNYSNPSLWKGIIQLHDTNTNISQSLVLGQFITNCVALLPISSNQYDMFSCNNDNHMYQCNINNSRVVLTKRYSDLKFALNYVALSNDSRTMVVSGDTNKFAIYRKNEFDNLFTLNYDTQPSWGNSTIIKNERIPRYALPDHTSKLDLEDMTASNNSSCANLSSNLNGRHIYEAPNSDHGFYTSFSNNDLQFATIFQNGVCLIYDTRNMYKPMIEINSTRPYSHSGSFRVCKYSNSIDDLLFITEHQSRIHVVDTRNFTNHQVISIPSKVETTSAGNIFSDDNSNPNASDLPNDVTTARTVPLDKLIPSIAPYPELCSKTTNEYNSLQEKGLYLINQDPPNYSNRDDNQIRDRNNINPDFIYDYYHNESEFDSSGIIMENGNTSRNRKIKSHHPGSDPYNFDFRLQRIRTNSYENNNWNNSPNSKTSSVNNTNQLLNDQNNNYPSMGSNNPTRDVYNASQLSGFPLSRRGGTSLWSAYTDDFTRDTITSYVTLESADESNICGLDCMQDSNGNDSLIVGYDYGLLQWNINSWARRSFSSYEFT</sequence>
<dbReference type="Proteomes" id="UP000005666">
    <property type="component" value="Chromosome 3"/>
</dbReference>
<keyword evidence="3" id="KW-1185">Reference proteome</keyword>
<dbReference type="AlphaFoldDB" id="G8BR38"/>
<evidence type="ECO:0000313" key="2">
    <source>
        <dbReference type="EMBL" id="CCE62214.1"/>
    </source>
</evidence>